<proteinExistence type="predicted"/>
<dbReference type="PATRIC" id="fig|1185652.3.peg.998"/>
<accession>I3X0Z7</accession>
<organism evidence="1 2">
    <name type="scientific">Sinorhizobium fredii (strain USDA 257)</name>
    <dbReference type="NCBI Taxonomy" id="1185652"/>
    <lineage>
        <taxon>Bacteria</taxon>
        <taxon>Pseudomonadati</taxon>
        <taxon>Pseudomonadota</taxon>
        <taxon>Alphaproteobacteria</taxon>
        <taxon>Hyphomicrobiales</taxon>
        <taxon>Rhizobiaceae</taxon>
        <taxon>Sinorhizobium/Ensifer group</taxon>
        <taxon>Sinorhizobium</taxon>
    </lineage>
</organism>
<reference evidence="1 2" key="1">
    <citation type="journal article" date="2012" name="J. Bacteriol.">
        <title>Complete genome sequence of the broad-host-range strain Sinorhizobium fredii USDA257.</title>
        <authorList>
            <person name="Schuldes J."/>
            <person name="Rodriguez Orbegoso M."/>
            <person name="Schmeisser C."/>
            <person name="Krishnan H.B."/>
            <person name="Daniel R."/>
            <person name="Streit W.R."/>
        </authorList>
    </citation>
    <scope>NUCLEOTIDE SEQUENCE [LARGE SCALE GENOMIC DNA]</scope>
    <source>
        <strain evidence="1 2">USDA 257</strain>
    </source>
</reference>
<evidence type="ECO:0008006" key="3">
    <source>
        <dbReference type="Google" id="ProtNLM"/>
    </source>
</evidence>
<dbReference type="EMBL" id="CP003563">
    <property type="protein sequence ID" value="AFL49553.1"/>
    <property type="molecule type" value="Genomic_DNA"/>
</dbReference>
<evidence type="ECO:0000313" key="2">
    <source>
        <dbReference type="Proteomes" id="UP000006180"/>
    </source>
</evidence>
<dbReference type="KEGG" id="sfd:USDA257_c09610"/>
<sequence>MIQAGRSITAEWRAMDRYSYKNDPALPPFPDERPIFVFDAECVFCSGGVKFALKHEKDVPSSENRHRFIL</sequence>
<protein>
    <recommendedName>
        <fullName evidence="3">DUF393 domain-containing protein</fullName>
    </recommendedName>
</protein>
<gene>
    <name evidence="1" type="ORF">USDA257_c09610</name>
</gene>
<evidence type="ECO:0000313" key="1">
    <source>
        <dbReference type="EMBL" id="AFL49553.1"/>
    </source>
</evidence>
<dbReference type="Proteomes" id="UP000006180">
    <property type="component" value="Chromosome"/>
</dbReference>
<dbReference type="AlphaFoldDB" id="I3X0Z7"/>
<dbReference type="eggNOG" id="COG3011">
    <property type="taxonomic scope" value="Bacteria"/>
</dbReference>
<dbReference type="HOGENOM" id="CLU_2755707_0_0_5"/>
<name>I3X0Z7_SINF2</name>